<organism evidence="4 5">
    <name type="scientific">Agrocybe pediades</name>
    <dbReference type="NCBI Taxonomy" id="84607"/>
    <lineage>
        <taxon>Eukaryota</taxon>
        <taxon>Fungi</taxon>
        <taxon>Dikarya</taxon>
        <taxon>Basidiomycota</taxon>
        <taxon>Agaricomycotina</taxon>
        <taxon>Agaricomycetes</taxon>
        <taxon>Agaricomycetidae</taxon>
        <taxon>Agaricales</taxon>
        <taxon>Agaricineae</taxon>
        <taxon>Strophariaceae</taxon>
        <taxon>Agrocybe</taxon>
    </lineage>
</organism>
<dbReference type="InterPro" id="IPR045339">
    <property type="entry name" value="DUF6534"/>
</dbReference>
<keyword evidence="2" id="KW-1133">Transmembrane helix</keyword>
<dbReference type="Pfam" id="PF20152">
    <property type="entry name" value="DUF6534"/>
    <property type="match status" value="1"/>
</dbReference>
<feature type="region of interest" description="Disordered" evidence="1">
    <location>
        <begin position="314"/>
        <end position="346"/>
    </location>
</feature>
<dbReference type="AlphaFoldDB" id="A0A8H4QI37"/>
<feature type="transmembrane region" description="Helical" evidence="2">
    <location>
        <begin position="237"/>
        <end position="260"/>
    </location>
</feature>
<protein>
    <recommendedName>
        <fullName evidence="3">DUF6534 domain-containing protein</fullName>
    </recommendedName>
</protein>
<feature type="transmembrane region" description="Helical" evidence="2">
    <location>
        <begin position="130"/>
        <end position="151"/>
    </location>
</feature>
<feature type="transmembrane region" description="Helical" evidence="2">
    <location>
        <begin position="171"/>
        <end position="191"/>
    </location>
</feature>
<keyword evidence="5" id="KW-1185">Reference proteome</keyword>
<feature type="transmembrane region" description="Helical" evidence="2">
    <location>
        <begin position="57"/>
        <end position="82"/>
    </location>
</feature>
<feature type="transmembrane region" description="Helical" evidence="2">
    <location>
        <begin position="211"/>
        <end position="231"/>
    </location>
</feature>
<keyword evidence="2" id="KW-0812">Transmembrane</keyword>
<proteinExistence type="predicted"/>
<evidence type="ECO:0000259" key="3">
    <source>
        <dbReference type="Pfam" id="PF20152"/>
    </source>
</evidence>
<comment type="caution">
    <text evidence="4">The sequence shown here is derived from an EMBL/GenBank/DDBJ whole genome shotgun (WGS) entry which is preliminary data.</text>
</comment>
<sequence length="346" mass="38408">MTSSAPVLSSLSEQTLNNTIGAIMLGMIGGTLIFGMSTLQTFWYYKTFPNDSSVHKYSVATLWSLDALHLSMVIHAVYTYAITGFGNQEALLDILWSVKLLTSINVVVILLVHSLYTMRVWRLSGYHNGVLGYLVASVVLAGFVIGIAMVYCINTVKTYPELSRVSWAVNSAMAASTTIDFLISAAMWYYLHKSKGTVKSLNSRISTVIQYSLCSGLITSSVSLCALFTYILLPNTFIFLALEFLLTKLYVASFIAMLNARIDWKDHARGETYLPQSNLNLTWRRSLTPQSPSTAHATSSFWSPAAQNMTLPEEQHKSYGVQIPRPPSTEYEYDTSSKPPTSFYAI</sequence>
<evidence type="ECO:0000256" key="2">
    <source>
        <dbReference type="SAM" id="Phobius"/>
    </source>
</evidence>
<keyword evidence="2" id="KW-0472">Membrane</keyword>
<accession>A0A8H4QI37</accession>
<feature type="transmembrane region" description="Helical" evidence="2">
    <location>
        <begin position="20"/>
        <end position="45"/>
    </location>
</feature>
<evidence type="ECO:0000256" key="1">
    <source>
        <dbReference type="SAM" id="MobiDB-lite"/>
    </source>
</evidence>
<evidence type="ECO:0000313" key="4">
    <source>
        <dbReference type="EMBL" id="KAF4611525.1"/>
    </source>
</evidence>
<dbReference type="PANTHER" id="PTHR40465">
    <property type="entry name" value="CHROMOSOME 1, WHOLE GENOME SHOTGUN SEQUENCE"/>
    <property type="match status" value="1"/>
</dbReference>
<dbReference type="EMBL" id="JAACJL010000057">
    <property type="protein sequence ID" value="KAF4611525.1"/>
    <property type="molecule type" value="Genomic_DNA"/>
</dbReference>
<gene>
    <name evidence="4" type="ORF">D9613_003607</name>
</gene>
<dbReference type="PANTHER" id="PTHR40465:SF1">
    <property type="entry name" value="DUF6534 DOMAIN-CONTAINING PROTEIN"/>
    <property type="match status" value="1"/>
</dbReference>
<reference evidence="4 5" key="1">
    <citation type="submission" date="2019-12" db="EMBL/GenBank/DDBJ databases">
        <authorList>
            <person name="Floudas D."/>
            <person name="Bentzer J."/>
            <person name="Ahren D."/>
            <person name="Johansson T."/>
            <person name="Persson P."/>
            <person name="Tunlid A."/>
        </authorList>
    </citation>
    <scope>NUCLEOTIDE SEQUENCE [LARGE SCALE GENOMIC DNA]</scope>
    <source>
        <strain evidence="4 5">CBS 102.39</strain>
    </source>
</reference>
<feature type="domain" description="DUF6534" evidence="3">
    <location>
        <begin position="176"/>
        <end position="261"/>
    </location>
</feature>
<feature type="transmembrane region" description="Helical" evidence="2">
    <location>
        <begin position="94"/>
        <end position="118"/>
    </location>
</feature>
<dbReference type="Proteomes" id="UP000521872">
    <property type="component" value="Unassembled WGS sequence"/>
</dbReference>
<name>A0A8H4QI37_9AGAR</name>
<evidence type="ECO:0000313" key="5">
    <source>
        <dbReference type="Proteomes" id="UP000521872"/>
    </source>
</evidence>